<name>A0A6H9SLN3_9BURK</name>
<accession>A0A6H9SLN3</accession>
<evidence type="ECO:0000313" key="2">
    <source>
        <dbReference type="EMBL" id="VWC26757.1"/>
    </source>
</evidence>
<dbReference type="Proteomes" id="UP000430232">
    <property type="component" value="Unassembled WGS sequence"/>
</dbReference>
<reference evidence="2 4" key="2">
    <citation type="submission" date="2019-09" db="EMBL/GenBank/DDBJ databases">
        <authorList>
            <person name="Depoorter E."/>
        </authorList>
    </citation>
    <scope>NUCLEOTIDE SEQUENCE [LARGE SCALE GENOMIC DNA]</scope>
    <source>
        <strain evidence="2">LMG 24064</strain>
    </source>
</reference>
<evidence type="ECO:0000313" key="3">
    <source>
        <dbReference type="Proteomes" id="UP000430232"/>
    </source>
</evidence>
<proteinExistence type="predicted"/>
<keyword evidence="3" id="KW-1185">Reference proteome</keyword>
<dbReference type="AlphaFoldDB" id="A0A6H9SLN3"/>
<sequence>MFDAGGLAVVAAAECPAIDAPFAVPDESVRPPNRDANRYYCVMVPAGPRFLDELPTYTVVAPLAGDH</sequence>
<protein>
    <submittedName>
        <fullName evidence="1">Uncharacterized protein</fullName>
    </submittedName>
</protein>
<reference evidence="1 3" key="1">
    <citation type="submission" date="2019-09" db="EMBL/GenBank/DDBJ databases">
        <title>Draft genome sequences of 48 bacterial type strains from the CCUG.</title>
        <authorList>
            <person name="Tunovic T."/>
            <person name="Pineiro-Iglesias B."/>
            <person name="Unosson C."/>
            <person name="Inganas E."/>
            <person name="Ohlen M."/>
            <person name="Cardew S."/>
            <person name="Jensie-Markopoulos S."/>
            <person name="Salva-Serra F."/>
            <person name="Jaen-Luchoro D."/>
            <person name="Karlsson R."/>
            <person name="Svensson-Stadler L."/>
            <person name="Chun J."/>
            <person name="Moore E."/>
        </authorList>
    </citation>
    <scope>NUCLEOTIDE SEQUENCE [LARGE SCALE GENOMIC DNA]</scope>
    <source>
        <strain evidence="1 3">CCUG 54555</strain>
    </source>
</reference>
<dbReference type="RefSeq" id="WP_151067593.1">
    <property type="nucleotide sequence ID" value="NZ_CABVPL010000077.1"/>
</dbReference>
<dbReference type="Proteomes" id="UP000494222">
    <property type="component" value="Unassembled WGS sequence"/>
</dbReference>
<organism evidence="1 3">
    <name type="scientific">Burkholderia latens</name>
    <dbReference type="NCBI Taxonomy" id="488446"/>
    <lineage>
        <taxon>Bacteria</taxon>
        <taxon>Pseudomonadati</taxon>
        <taxon>Pseudomonadota</taxon>
        <taxon>Betaproteobacteria</taxon>
        <taxon>Burkholderiales</taxon>
        <taxon>Burkholderiaceae</taxon>
        <taxon>Burkholderia</taxon>
        <taxon>Burkholderia cepacia complex</taxon>
    </lineage>
</organism>
<gene>
    <name evidence="2" type="ORF">BLA24064_06114</name>
    <name evidence="1" type="ORF">F7R21_28060</name>
</gene>
<dbReference type="GeneID" id="99793416"/>
<dbReference type="EMBL" id="CABVPL010000077">
    <property type="protein sequence ID" value="VWC26757.1"/>
    <property type="molecule type" value="Genomic_DNA"/>
</dbReference>
<evidence type="ECO:0000313" key="1">
    <source>
        <dbReference type="EMBL" id="KAB0633303.1"/>
    </source>
</evidence>
<evidence type="ECO:0000313" key="4">
    <source>
        <dbReference type="Proteomes" id="UP000494222"/>
    </source>
</evidence>
<dbReference type="EMBL" id="VZOJ01000114">
    <property type="protein sequence ID" value="KAB0633303.1"/>
    <property type="molecule type" value="Genomic_DNA"/>
</dbReference>